<sequence>MKRFTTKRRKIMHNNAVISYLAANSTMCICRVLVKENVILNFSTKKRRYAGVQEQNL</sequence>
<organism evidence="1">
    <name type="scientific">Arundo donax</name>
    <name type="common">Giant reed</name>
    <name type="synonym">Donax arundinaceus</name>
    <dbReference type="NCBI Taxonomy" id="35708"/>
    <lineage>
        <taxon>Eukaryota</taxon>
        <taxon>Viridiplantae</taxon>
        <taxon>Streptophyta</taxon>
        <taxon>Embryophyta</taxon>
        <taxon>Tracheophyta</taxon>
        <taxon>Spermatophyta</taxon>
        <taxon>Magnoliopsida</taxon>
        <taxon>Liliopsida</taxon>
        <taxon>Poales</taxon>
        <taxon>Poaceae</taxon>
        <taxon>PACMAD clade</taxon>
        <taxon>Arundinoideae</taxon>
        <taxon>Arundineae</taxon>
        <taxon>Arundo</taxon>
    </lineage>
</organism>
<proteinExistence type="predicted"/>
<reference evidence="1" key="2">
    <citation type="journal article" date="2015" name="Data Brief">
        <title>Shoot transcriptome of the giant reed, Arundo donax.</title>
        <authorList>
            <person name="Barrero R.A."/>
            <person name="Guerrero F.D."/>
            <person name="Moolhuijzen P."/>
            <person name="Goolsby J.A."/>
            <person name="Tidwell J."/>
            <person name="Bellgard S.E."/>
            <person name="Bellgard M.I."/>
        </authorList>
    </citation>
    <scope>NUCLEOTIDE SEQUENCE</scope>
    <source>
        <tissue evidence="1">Shoot tissue taken approximately 20 cm above the soil surface</tissue>
    </source>
</reference>
<dbReference type="AlphaFoldDB" id="A0A0A9B2A1"/>
<accession>A0A0A9B2A1</accession>
<name>A0A0A9B2A1_ARUDO</name>
<evidence type="ECO:0000313" key="1">
    <source>
        <dbReference type="EMBL" id="JAD56268.1"/>
    </source>
</evidence>
<protein>
    <submittedName>
        <fullName evidence="1">Uncharacterized protein</fullName>
    </submittedName>
</protein>
<dbReference type="EMBL" id="GBRH01241627">
    <property type="protein sequence ID" value="JAD56268.1"/>
    <property type="molecule type" value="Transcribed_RNA"/>
</dbReference>
<reference evidence="1" key="1">
    <citation type="submission" date="2014-09" db="EMBL/GenBank/DDBJ databases">
        <authorList>
            <person name="Magalhaes I.L.F."/>
            <person name="Oliveira U."/>
            <person name="Santos F.R."/>
            <person name="Vidigal T.H.D.A."/>
            <person name="Brescovit A.D."/>
            <person name="Santos A.J."/>
        </authorList>
    </citation>
    <scope>NUCLEOTIDE SEQUENCE</scope>
    <source>
        <tissue evidence="1">Shoot tissue taken approximately 20 cm above the soil surface</tissue>
    </source>
</reference>